<organism evidence="2 3">
    <name type="scientific">Achlya hypogyna</name>
    <name type="common">Oomycete</name>
    <name type="synonym">Protoachlya hypogyna</name>
    <dbReference type="NCBI Taxonomy" id="1202772"/>
    <lineage>
        <taxon>Eukaryota</taxon>
        <taxon>Sar</taxon>
        <taxon>Stramenopiles</taxon>
        <taxon>Oomycota</taxon>
        <taxon>Saprolegniomycetes</taxon>
        <taxon>Saprolegniales</taxon>
        <taxon>Achlyaceae</taxon>
        <taxon>Achlya</taxon>
    </lineage>
</organism>
<comment type="caution">
    <text evidence="2">The sequence shown here is derived from an EMBL/GenBank/DDBJ whole genome shotgun (WGS) entry which is preliminary data.</text>
</comment>
<dbReference type="PANTHER" id="PTHR46967:SF2">
    <property type="entry name" value="SUSHI, VON WILLEBRAND FACTOR TYPE A, EGF AND PENTRAXIN DOMAIN-CONTAINING PROTEIN 1-LIKE"/>
    <property type="match status" value="1"/>
</dbReference>
<dbReference type="STRING" id="1202772.A0A1V9ZR10"/>
<evidence type="ECO:0000313" key="3">
    <source>
        <dbReference type="Proteomes" id="UP000243579"/>
    </source>
</evidence>
<evidence type="ECO:0000313" key="2">
    <source>
        <dbReference type="EMBL" id="OQS00455.1"/>
    </source>
</evidence>
<dbReference type="Pfam" id="PF24681">
    <property type="entry name" value="Kelch_KLHDC2_KLHL20_DRC7"/>
    <property type="match status" value="1"/>
</dbReference>
<name>A0A1V9ZR10_ACHHY</name>
<dbReference type="Gene3D" id="2.10.25.10">
    <property type="entry name" value="Laminin"/>
    <property type="match status" value="1"/>
</dbReference>
<feature type="domain" description="Tyrosine-protein kinase ephrin type A/B receptor-like" evidence="1">
    <location>
        <begin position="1455"/>
        <end position="1490"/>
    </location>
</feature>
<dbReference type="InterPro" id="IPR011641">
    <property type="entry name" value="Tyr-kin_ephrin_A/B_rcpt-like"/>
</dbReference>
<dbReference type="Pfam" id="PF07699">
    <property type="entry name" value="Ephrin_rec_like"/>
    <property type="match status" value="3"/>
</dbReference>
<dbReference type="Gene3D" id="2.10.50.10">
    <property type="entry name" value="Tumor Necrosis Factor Receptor, subunit A, domain 2"/>
    <property type="match status" value="4"/>
</dbReference>
<sequence length="1563" mass="160824">MPGPNTPHVAHSSSVLADGSTTVVIGGYSIVTGQPVTTNTVEVYSMSAPQLAIFPTLSIASGGPKTNTQAFLPASRVEHTAVVWENAIYIYAGTNTGIMGDLWRLLYMASSPHALNASVGDQVVNASTYVPIARTGHSTTMFFANATTSIHLVYGGTLAYTYENSNDTLFMVLTKPGGGAVGCQSAVPSVRWLPVTLVGNGSRPLARSYHSMTLNANGSTTCFVLYGGHSFWNSTIFDDVWTLCPVANQTASVERMEYVWSKLPQLGSTPPPRFGHTAIVSYTNRFVVLGGSYTFPSDYMSDAWEFNMDLTRWMQLSLSYTNGTLLSPRRSHTSNYLKQSSLVILGGIGRYALVAGNVIECAYTAAQCPVGFVQSYCDATGQIVCEPCPPGYYAANGAASCSMCPAGTYAVAGSVSCTPCPLGTYSPQLGAPSIAACLSCPKGTYSSVMQAISVANCTVCPAGTFSAQVGTSACTPCSSGYYSSANASQCAGCPVGTFSNSQAASCTNCSAGTFSPAVAMGACLSCPRGMYSNMSARRRKEAASYARWAAMPHVWGSRCPDGSYSTIVGSALASSCKLCPAGAYSNSNTRASVLPVQSPLMLTLPVHIPTEPRYNPHTGATSCISCPLNFLTVATGANASTLCQSCAVGTQLNSATLTCQACPPGTHRLDSTAGCAICPMGTFTATGAAAQSSQCTPCDAMTFSNISGATQCAACATGTYALSKWSQCLPCAPLCPVGRNGGVCSYHGSCSYGGCSCNAGFTGVACQTPSPLVSVNATNSTGVLYFATPNMTMLFDNVSNTILIGREGGALGTLSAVVSIVGGNATATNGGLPVGWSTVVSVATQQLWLNVSLPLRAVLAQGCASLVLALSNVNASAAVSNVSVTDAAVVMLLVQATGIPSTTLLQLSAAPVSTAVVQVATTQSSSVVVPLPAPAVTLVESYVFADGSWNQSLTPLLPAVMGTLQVNFQAAGKEWKFLSNLNTTPAFGHDTASLPFKARLRNLMGMCVKDGRSDGPINERIQGPDSARRGFSVGSAVEPGLSSDAPDLYVGNDHQRVDDGGGISEPANVVPYFIVPSSSAATFSAFAQNFGITIGYNYSSFATAPWQALQTPLTPIVGIISNPSSGLLQSATWANGSVTLSFRRAALGSDPAQMTSVLTVLGSELNPRVALREESRVTMLQLVQLTFVLSCVGASAAPSLPAARGWVGFFASPSDLQAAWVPTNVSMPPVALLSSANQSFSLTANTSYVQSLTVQLEPSAPVVVAGYVNFPNQTTNASMLSSASMEFVVSPMRYPIPLPSTTVNSSATWQFFATVIKLPAATTQLQLALNAFGLVQLSGLGVFPDGKYSCSCDAGFFMRNGVCTRCPTGSACAAGIKQACAQQTFSFGAFAACKPCYAGWTCSGGFATPCPAGTYTLDATSCLPCPAGSACLQGLRLATTVVAFTTGCSTVCDKGTFAPERAGVCSRCLPGTFANTSGSTSCLACPPGSTSSFMRDHCIPCAAGSVAAASATFPCVACSVKSFAGVGQSACTACPSGAYTPTRGSQQCEVCEASSSDPQCGGG</sequence>
<dbReference type="SUPFAM" id="SSF57184">
    <property type="entry name" value="Growth factor receptor domain"/>
    <property type="match status" value="4"/>
</dbReference>
<evidence type="ECO:0000259" key="1">
    <source>
        <dbReference type="Pfam" id="PF07699"/>
    </source>
</evidence>
<feature type="domain" description="Tyrosine-protein kinase ephrin type A/B receptor-like" evidence="1">
    <location>
        <begin position="496"/>
        <end position="532"/>
    </location>
</feature>
<dbReference type="InterPro" id="IPR011043">
    <property type="entry name" value="Gal_Oxase/kelch_b-propeller"/>
</dbReference>
<accession>A0A1V9ZR10</accession>
<feature type="domain" description="Tyrosine-protein kinase ephrin type A/B receptor-like" evidence="1">
    <location>
        <begin position="391"/>
        <end position="437"/>
    </location>
</feature>
<proteinExistence type="predicted"/>
<dbReference type="EMBL" id="JNBR01000031">
    <property type="protein sequence ID" value="OQS00455.1"/>
    <property type="molecule type" value="Genomic_DNA"/>
</dbReference>
<gene>
    <name evidence="2" type="ORF">ACHHYP_03569</name>
</gene>
<dbReference type="SMART" id="SM01411">
    <property type="entry name" value="Ephrin_rec_like"/>
    <property type="match status" value="11"/>
</dbReference>
<dbReference type="PANTHER" id="PTHR46967">
    <property type="entry name" value="INSULIN-LIKE GROWTH FACTOR BINDING PROTEIN,N-TERMINAL"/>
    <property type="match status" value="1"/>
</dbReference>
<protein>
    <recommendedName>
        <fullName evidence="1">Tyrosine-protein kinase ephrin type A/B receptor-like domain-containing protein</fullName>
    </recommendedName>
</protein>
<dbReference type="OrthoDB" id="200667at2759"/>
<dbReference type="Proteomes" id="UP000243579">
    <property type="component" value="Unassembled WGS sequence"/>
</dbReference>
<reference evidence="2 3" key="1">
    <citation type="journal article" date="2014" name="Genome Biol. Evol.">
        <title>The secreted proteins of Achlya hypogyna and Thraustotheca clavata identify the ancestral oomycete secretome and reveal gene acquisitions by horizontal gene transfer.</title>
        <authorList>
            <person name="Misner I."/>
            <person name="Blouin N."/>
            <person name="Leonard G."/>
            <person name="Richards T.A."/>
            <person name="Lane C.E."/>
        </authorList>
    </citation>
    <scope>NUCLEOTIDE SEQUENCE [LARGE SCALE GENOMIC DNA]</scope>
    <source>
        <strain evidence="2 3">ATCC 48635</strain>
    </source>
</reference>
<dbReference type="InterPro" id="IPR015915">
    <property type="entry name" value="Kelch-typ_b-propeller"/>
</dbReference>
<dbReference type="InterPro" id="IPR009030">
    <property type="entry name" value="Growth_fac_rcpt_cys_sf"/>
</dbReference>
<dbReference type="Gene3D" id="2.120.10.80">
    <property type="entry name" value="Kelch-type beta propeller"/>
    <property type="match status" value="2"/>
</dbReference>
<dbReference type="SUPFAM" id="SSF50965">
    <property type="entry name" value="Galactose oxidase, central domain"/>
    <property type="match status" value="1"/>
</dbReference>
<keyword evidence="3" id="KW-1185">Reference proteome</keyword>